<reference evidence="2 3" key="1">
    <citation type="submission" date="2017-09" db="EMBL/GenBank/DDBJ databases">
        <title>Large-scale bioinformatics analysis of Bacillus genomes uncovers conserved roles of natural products in bacterial physiology.</title>
        <authorList>
            <consortium name="Agbiome Team Llc"/>
            <person name="Bleich R.M."/>
            <person name="Grubbs K.J."/>
            <person name="Santa Maria K.C."/>
            <person name="Allen S.E."/>
            <person name="Farag S."/>
            <person name="Shank E.A."/>
            <person name="Bowers A."/>
        </authorList>
    </citation>
    <scope>NUCLEOTIDE SEQUENCE [LARGE SCALE GENOMIC DNA]</scope>
    <source>
        <strain evidence="2 3">AFS010764</strain>
    </source>
</reference>
<dbReference type="AlphaFoldDB" id="A0A2A8BLP8"/>
<dbReference type="Proteomes" id="UP000220621">
    <property type="component" value="Unassembled WGS sequence"/>
</dbReference>
<evidence type="ECO:0000313" key="3">
    <source>
        <dbReference type="Proteomes" id="UP000220621"/>
    </source>
</evidence>
<organism evidence="2 3">
    <name type="scientific">Bacillus wiedmannii</name>
    <dbReference type="NCBI Taxonomy" id="1890302"/>
    <lineage>
        <taxon>Bacteria</taxon>
        <taxon>Bacillati</taxon>
        <taxon>Bacillota</taxon>
        <taxon>Bacilli</taxon>
        <taxon>Bacillales</taxon>
        <taxon>Bacillaceae</taxon>
        <taxon>Bacillus</taxon>
        <taxon>Bacillus cereus group</taxon>
    </lineage>
</organism>
<protein>
    <recommendedName>
        <fullName evidence="1">Novel toxin 21 domain-containing protein</fullName>
    </recommendedName>
</protein>
<sequence>MKKYFIFSIITALFITYVPTGFVYAAQENDSALKEIVNVTENTETSKIDTEVKVDVKEDLGIESSEQIEITKNVVDNVDTFESILDTDQVQMESTLEYNIETSEMSAKAILNDENGNEIEKNFSILVTDVEGEDLKAIFVDQETGEQYSIDTQEITASALPLVPVLVAFIVKSGLKAAIKKYGPTAIRTLMKNSEPLAKAVASRLGYAETNYYSHGARVYFNKKGKPKYITRDKDGHNGGAFKGADSVKALGNKKTRSGTYDLELRRIGD</sequence>
<gene>
    <name evidence="2" type="ORF">CN611_16895</name>
</gene>
<dbReference type="Pfam" id="PF15526">
    <property type="entry name" value="Ntox21"/>
    <property type="match status" value="1"/>
</dbReference>
<dbReference type="InterPro" id="IPR028190">
    <property type="entry name" value="Ntox21"/>
</dbReference>
<comment type="caution">
    <text evidence="2">The sequence shown here is derived from an EMBL/GenBank/DDBJ whole genome shotgun (WGS) entry which is preliminary data.</text>
</comment>
<feature type="domain" description="Novel toxin 21" evidence="1">
    <location>
        <begin position="200"/>
        <end position="270"/>
    </location>
</feature>
<evidence type="ECO:0000259" key="1">
    <source>
        <dbReference type="Pfam" id="PF15526"/>
    </source>
</evidence>
<name>A0A2A8BLP8_9BACI</name>
<dbReference type="NCBIfam" id="NF038340">
    <property type="entry name" value="SAR2788_fam"/>
    <property type="match status" value="1"/>
</dbReference>
<dbReference type="CDD" id="cd20685">
    <property type="entry name" value="CdiA-CT_Ecl_RNase-like"/>
    <property type="match status" value="1"/>
</dbReference>
<evidence type="ECO:0000313" key="2">
    <source>
        <dbReference type="EMBL" id="PEM54493.1"/>
    </source>
</evidence>
<dbReference type="InterPro" id="IPR038181">
    <property type="entry name" value="Ntox21_sf"/>
</dbReference>
<dbReference type="RefSeq" id="WP_098102777.1">
    <property type="nucleotide sequence ID" value="NZ_JAOPTH010000045.1"/>
</dbReference>
<dbReference type="Gene3D" id="3.10.380.20">
    <property type="entry name" value="Novel toxin 21 (CdiA), C-terminal domain"/>
    <property type="match status" value="1"/>
</dbReference>
<accession>A0A2A8BLP8</accession>
<dbReference type="EMBL" id="NUDL01000053">
    <property type="protein sequence ID" value="PEM54493.1"/>
    <property type="molecule type" value="Genomic_DNA"/>
</dbReference>
<proteinExistence type="predicted"/>